<dbReference type="RefSeq" id="WP_264983016.1">
    <property type="nucleotide sequence ID" value="NZ_AP026708.1"/>
</dbReference>
<dbReference type="Proteomes" id="UP001061361">
    <property type="component" value="Chromosome"/>
</dbReference>
<accession>A0ABM8ANH1</accession>
<keyword evidence="3" id="KW-1185">Reference proteome</keyword>
<dbReference type="EMBL" id="AP026708">
    <property type="protein sequence ID" value="BDQ32959.1"/>
    <property type="molecule type" value="Genomic_DNA"/>
</dbReference>
<protein>
    <submittedName>
        <fullName evidence="2">Uncharacterized protein</fullName>
    </submittedName>
</protein>
<evidence type="ECO:0000313" key="2">
    <source>
        <dbReference type="EMBL" id="BDQ32959.1"/>
    </source>
</evidence>
<keyword evidence="1" id="KW-0175">Coiled coil</keyword>
<evidence type="ECO:0000256" key="1">
    <source>
        <dbReference type="SAM" id="Coils"/>
    </source>
</evidence>
<sequence length="123" mass="13297">MSEDALKELMDFLEEANARVKQLEAEGDAAMAEGGQTAFQAKLEKKAELLASLGTRAAPLTKAIGGDLGRNIDDRLERFASSAATALRIGSVFFMTALLYPEDHQPGEPNDLETFIAELRKGI</sequence>
<name>A0ABM8ANH1_9BACT</name>
<gene>
    <name evidence="2" type="ORF">JCM14722_05010</name>
</gene>
<feature type="coiled-coil region" evidence="1">
    <location>
        <begin position="3"/>
        <end position="33"/>
    </location>
</feature>
<proteinExistence type="predicted"/>
<organism evidence="2 3">
    <name type="scientific">Pseudodesulfovibrio portus</name>
    <dbReference type="NCBI Taxonomy" id="231439"/>
    <lineage>
        <taxon>Bacteria</taxon>
        <taxon>Pseudomonadati</taxon>
        <taxon>Thermodesulfobacteriota</taxon>
        <taxon>Desulfovibrionia</taxon>
        <taxon>Desulfovibrionales</taxon>
        <taxon>Desulfovibrionaceae</taxon>
    </lineage>
</organism>
<evidence type="ECO:0000313" key="3">
    <source>
        <dbReference type="Proteomes" id="UP001061361"/>
    </source>
</evidence>
<reference evidence="2" key="1">
    <citation type="submission" date="2022-08" db="EMBL/GenBank/DDBJ databases">
        <title>Genome Sequence of the sulphate-reducing bacterium, Pseudodesulfovibrio portus JCM14722.</title>
        <authorList>
            <person name="Kondo R."/>
            <person name="Kataoka T."/>
        </authorList>
    </citation>
    <scope>NUCLEOTIDE SEQUENCE</scope>
    <source>
        <strain evidence="2">JCM 14722</strain>
    </source>
</reference>